<accession>A0AAV5MCB9</accession>
<gene>
    <name evidence="1" type="ORF">SLEP1_g53129</name>
</gene>
<reference evidence="1 2" key="1">
    <citation type="journal article" date="2021" name="Commun. Biol.">
        <title>The genome of Shorea leprosula (Dipterocarpaceae) highlights the ecological relevance of drought in aseasonal tropical rainforests.</title>
        <authorList>
            <person name="Ng K.K.S."/>
            <person name="Kobayashi M.J."/>
            <person name="Fawcett J.A."/>
            <person name="Hatakeyama M."/>
            <person name="Paape T."/>
            <person name="Ng C.H."/>
            <person name="Ang C.C."/>
            <person name="Tnah L.H."/>
            <person name="Lee C.T."/>
            <person name="Nishiyama T."/>
            <person name="Sese J."/>
            <person name="O'Brien M.J."/>
            <person name="Copetti D."/>
            <person name="Mohd Noor M.I."/>
            <person name="Ong R.C."/>
            <person name="Putra M."/>
            <person name="Sireger I.Z."/>
            <person name="Indrioko S."/>
            <person name="Kosugi Y."/>
            <person name="Izuno A."/>
            <person name="Isagi Y."/>
            <person name="Lee S.L."/>
            <person name="Shimizu K.K."/>
        </authorList>
    </citation>
    <scope>NUCLEOTIDE SEQUENCE [LARGE SCALE GENOMIC DNA]</scope>
    <source>
        <strain evidence="1">214</strain>
    </source>
</reference>
<evidence type="ECO:0000313" key="1">
    <source>
        <dbReference type="EMBL" id="GKV46122.1"/>
    </source>
</evidence>
<dbReference type="Proteomes" id="UP001054252">
    <property type="component" value="Unassembled WGS sequence"/>
</dbReference>
<name>A0AAV5MCB9_9ROSI</name>
<keyword evidence="2" id="KW-1185">Reference proteome</keyword>
<dbReference type="AlphaFoldDB" id="A0AAV5MCB9"/>
<organism evidence="1 2">
    <name type="scientific">Rubroshorea leprosula</name>
    <dbReference type="NCBI Taxonomy" id="152421"/>
    <lineage>
        <taxon>Eukaryota</taxon>
        <taxon>Viridiplantae</taxon>
        <taxon>Streptophyta</taxon>
        <taxon>Embryophyta</taxon>
        <taxon>Tracheophyta</taxon>
        <taxon>Spermatophyta</taxon>
        <taxon>Magnoliopsida</taxon>
        <taxon>eudicotyledons</taxon>
        <taxon>Gunneridae</taxon>
        <taxon>Pentapetalae</taxon>
        <taxon>rosids</taxon>
        <taxon>malvids</taxon>
        <taxon>Malvales</taxon>
        <taxon>Dipterocarpaceae</taxon>
        <taxon>Rubroshorea</taxon>
    </lineage>
</organism>
<proteinExistence type="predicted"/>
<comment type="caution">
    <text evidence="1">The sequence shown here is derived from an EMBL/GenBank/DDBJ whole genome shotgun (WGS) entry which is preliminary data.</text>
</comment>
<protein>
    <submittedName>
        <fullName evidence="1">Uncharacterized protein</fullName>
    </submittedName>
</protein>
<evidence type="ECO:0000313" key="2">
    <source>
        <dbReference type="Proteomes" id="UP001054252"/>
    </source>
</evidence>
<sequence length="42" mass="4971">MLAQGTEANSKSSSCTYFPWKFGQLKKREIISEEWHYQLTMD</sequence>
<dbReference type="EMBL" id="BPVZ01000203">
    <property type="protein sequence ID" value="GKV46122.1"/>
    <property type="molecule type" value="Genomic_DNA"/>
</dbReference>